<dbReference type="InterPro" id="IPR030673">
    <property type="entry name" value="PyroPPase_GppA_Ppx"/>
</dbReference>
<dbReference type="Gene3D" id="3.30.420.150">
    <property type="entry name" value="Exopolyphosphatase. Domain 2"/>
    <property type="match status" value="1"/>
</dbReference>
<name>A0ABU6LKB6_9GAMM</name>
<dbReference type="RefSeq" id="WP_327780098.1">
    <property type="nucleotide sequence ID" value="NZ_JAYXUD010000015.1"/>
</dbReference>
<dbReference type="EC" id="3.6.1.11" evidence="5"/>
<keyword evidence="7" id="KW-1003">Cell membrane</keyword>
<evidence type="ECO:0000313" key="14">
    <source>
        <dbReference type="Proteomes" id="UP001339429"/>
    </source>
</evidence>
<dbReference type="PANTHER" id="PTHR30005:SF14">
    <property type="entry name" value="EXOPOLYPHOSPHATASE"/>
    <property type="match status" value="1"/>
</dbReference>
<dbReference type="SUPFAM" id="SSF109604">
    <property type="entry name" value="HD-domain/PDEase-like"/>
    <property type="match status" value="1"/>
</dbReference>
<dbReference type="Proteomes" id="UP001339429">
    <property type="component" value="Unassembled WGS sequence"/>
</dbReference>
<dbReference type="EMBL" id="JAYXUD010000015">
    <property type="protein sequence ID" value="MEC6899998.1"/>
    <property type="molecule type" value="Genomic_DNA"/>
</dbReference>
<comment type="subcellular location">
    <subcellularLocation>
        <location evidence="2">Cell membrane</location>
        <topology evidence="2">Peripheral membrane protein</topology>
    </subcellularLocation>
</comment>
<feature type="domain" description="Ppx/GppA phosphatase C-terminal" evidence="12">
    <location>
        <begin position="320"/>
        <end position="494"/>
    </location>
</feature>
<dbReference type="InterPro" id="IPR050273">
    <property type="entry name" value="GppA/Ppx_hydrolase"/>
</dbReference>
<comment type="cofactor">
    <cofactor evidence="1">
        <name>Mg(2+)</name>
        <dbReference type="ChEBI" id="CHEBI:18420"/>
    </cofactor>
</comment>
<comment type="catalytic activity">
    <reaction evidence="10">
        <text>[phosphate](n) + H2O = [phosphate](n-1) + phosphate + H(+)</text>
        <dbReference type="Rhea" id="RHEA:21528"/>
        <dbReference type="Rhea" id="RHEA-COMP:9859"/>
        <dbReference type="Rhea" id="RHEA-COMP:14279"/>
        <dbReference type="ChEBI" id="CHEBI:15377"/>
        <dbReference type="ChEBI" id="CHEBI:15378"/>
        <dbReference type="ChEBI" id="CHEBI:16838"/>
        <dbReference type="ChEBI" id="CHEBI:43474"/>
        <dbReference type="EC" id="3.6.1.11"/>
    </reaction>
</comment>
<dbReference type="InterPro" id="IPR003695">
    <property type="entry name" value="Ppx_GppA_N"/>
</dbReference>
<dbReference type="InterPro" id="IPR048950">
    <property type="entry name" value="Ppx_GppA_C"/>
</dbReference>
<dbReference type="InterPro" id="IPR043129">
    <property type="entry name" value="ATPase_NBD"/>
</dbReference>
<evidence type="ECO:0000313" key="13">
    <source>
        <dbReference type="EMBL" id="MEC6899998.1"/>
    </source>
</evidence>
<evidence type="ECO:0000256" key="1">
    <source>
        <dbReference type="ARBA" id="ARBA00001946"/>
    </source>
</evidence>
<proteinExistence type="inferred from homology"/>
<evidence type="ECO:0000256" key="6">
    <source>
        <dbReference type="ARBA" id="ARBA00020416"/>
    </source>
</evidence>
<dbReference type="Pfam" id="PF02541">
    <property type="entry name" value="Ppx-GppA"/>
    <property type="match status" value="1"/>
</dbReference>
<keyword evidence="8 13" id="KW-0378">Hydrolase</keyword>
<evidence type="ECO:0000259" key="11">
    <source>
        <dbReference type="Pfam" id="PF02541"/>
    </source>
</evidence>
<keyword evidence="14" id="KW-1185">Reference proteome</keyword>
<dbReference type="Gene3D" id="3.30.70.2260">
    <property type="match status" value="1"/>
</dbReference>
<dbReference type="SUPFAM" id="SSF53067">
    <property type="entry name" value="Actin-like ATPase domain"/>
    <property type="match status" value="2"/>
</dbReference>
<evidence type="ECO:0000256" key="2">
    <source>
        <dbReference type="ARBA" id="ARBA00004202"/>
    </source>
</evidence>
<gene>
    <name evidence="13" type="primary">ppx</name>
    <name evidence="13" type="ORF">VXS00_15215</name>
</gene>
<dbReference type="Pfam" id="PF21447">
    <property type="entry name" value="Ppx-GppA_III"/>
    <property type="match status" value="1"/>
</dbReference>
<evidence type="ECO:0000256" key="10">
    <source>
        <dbReference type="ARBA" id="ARBA00047607"/>
    </source>
</evidence>
<reference evidence="13 14" key="1">
    <citation type="submission" date="2024-01" db="EMBL/GenBank/DDBJ databases">
        <title>Active colonisers of the gastrointestinal tract of Atlantic salmon farmed in a warm water region.</title>
        <authorList>
            <person name="Bowman J.P."/>
        </authorList>
    </citation>
    <scope>NUCLEOTIDE SEQUENCE [LARGE SCALE GENOMIC DNA]</scope>
    <source>
        <strain evidence="13 14">S4MW1</strain>
    </source>
</reference>
<comment type="similarity">
    <text evidence="3">Belongs to the GppA/Ppx family.</text>
</comment>
<evidence type="ECO:0000259" key="12">
    <source>
        <dbReference type="Pfam" id="PF21447"/>
    </source>
</evidence>
<evidence type="ECO:0000256" key="3">
    <source>
        <dbReference type="ARBA" id="ARBA00007125"/>
    </source>
</evidence>
<comment type="caution">
    <text evidence="13">The sequence shown here is derived from an EMBL/GenBank/DDBJ whole genome shotgun (WGS) entry which is preliminary data.</text>
</comment>
<feature type="domain" description="Ppx/GppA phosphatase N-terminal" evidence="11">
    <location>
        <begin position="32"/>
        <end position="314"/>
    </location>
</feature>
<evidence type="ECO:0000256" key="4">
    <source>
        <dbReference type="ARBA" id="ARBA00011738"/>
    </source>
</evidence>
<dbReference type="GO" id="GO:0004309">
    <property type="term" value="F:exopolyphosphatase activity"/>
    <property type="evidence" value="ECO:0007669"/>
    <property type="project" value="UniProtKB-EC"/>
</dbReference>
<dbReference type="Gene3D" id="1.10.3210.10">
    <property type="entry name" value="Hypothetical protein af1432"/>
    <property type="match status" value="1"/>
</dbReference>
<dbReference type="InterPro" id="IPR022371">
    <property type="entry name" value="Exopolyphosphatase"/>
</dbReference>
<comment type="subunit">
    <text evidence="4">Homodimer.</text>
</comment>
<evidence type="ECO:0000256" key="7">
    <source>
        <dbReference type="ARBA" id="ARBA00022475"/>
    </source>
</evidence>
<keyword evidence="9" id="KW-0472">Membrane</keyword>
<accession>A0ABU6LKB6</accession>
<evidence type="ECO:0000256" key="9">
    <source>
        <dbReference type="ARBA" id="ARBA00023136"/>
    </source>
</evidence>
<dbReference type="PANTHER" id="PTHR30005">
    <property type="entry name" value="EXOPOLYPHOSPHATASE"/>
    <property type="match status" value="1"/>
</dbReference>
<dbReference type="NCBIfam" id="TIGR03706">
    <property type="entry name" value="exo_poly_only"/>
    <property type="match status" value="1"/>
</dbReference>
<sequence>MPNHNHPPAPQPPMPPRHIAALDLGSNSFHLVIARVVGHSLQIVSRYKQRVHLASGLDNQYNLSQAAIERGLACLAMFAERLQGFAPQNVRVAATYTLRQARNADIFIRRAEAIMPFPIEIIAGAEEARLIYLGVTHTQPDHGKKLVIDIGGGSTEFIIGSGFETDIVHSKHIGCVSYNQTFFANGKLDSVNFAQAQLAVHQKLETIINQYQHIGWQKVIGASGTIKAIQEVLIAQGHHDGIITQPRLHQLITTIIACKHQHQLVLSGLNDDRKPVFAAGVAIVSAIFSAFNIDKMHFSAGALREGVLYEMEQRFRHSDIRSRTATAMAEQYNIDKPQAERVKNTALALYNQLTLPLTDQQPTLTTLLAWGALLHEVGLSISYPGFHRHSAYLLRFSTMPGFNVDQQTLLATLARCQRKRLKLDELPPLTIYKRKQLYPLIRALRLAVTLNGQRSSVPLPPITITANNEHWQLILPKDWLATNTLLAADLATEQQYWHKAGWKLSIEEN</sequence>
<organism evidence="13 14">
    <name type="scientific">Photobacterium piscicola</name>
    <dbReference type="NCBI Taxonomy" id="1378299"/>
    <lineage>
        <taxon>Bacteria</taxon>
        <taxon>Pseudomonadati</taxon>
        <taxon>Pseudomonadota</taxon>
        <taxon>Gammaproteobacteria</taxon>
        <taxon>Vibrionales</taxon>
        <taxon>Vibrionaceae</taxon>
        <taxon>Photobacterium</taxon>
    </lineage>
</organism>
<evidence type="ECO:0000256" key="5">
    <source>
        <dbReference type="ARBA" id="ARBA00012451"/>
    </source>
</evidence>
<dbReference type="Gene3D" id="3.30.420.40">
    <property type="match status" value="1"/>
</dbReference>
<evidence type="ECO:0000256" key="8">
    <source>
        <dbReference type="ARBA" id="ARBA00022801"/>
    </source>
</evidence>
<dbReference type="PIRSF" id="PIRSF001267">
    <property type="entry name" value="Pyrophosphatase_GppA_Ppx"/>
    <property type="match status" value="1"/>
</dbReference>
<protein>
    <recommendedName>
        <fullName evidence="6">Exopolyphosphatase</fullName>
        <ecNumber evidence="5">3.6.1.11</ecNumber>
    </recommendedName>
</protein>